<dbReference type="PANTHER" id="PTHR45138:SF9">
    <property type="entry name" value="DIGUANYLATE CYCLASE DGCM-RELATED"/>
    <property type="match status" value="1"/>
</dbReference>
<evidence type="ECO:0000259" key="3">
    <source>
        <dbReference type="PROSITE" id="PS50887"/>
    </source>
</evidence>
<comment type="caution">
    <text evidence="4">The sequence shown here is derived from an EMBL/GenBank/DDBJ whole genome shotgun (WGS) entry which is preliminary data.</text>
</comment>
<dbReference type="NCBIfam" id="TIGR00229">
    <property type="entry name" value="sensory_box"/>
    <property type="match status" value="1"/>
</dbReference>
<protein>
    <submittedName>
        <fullName evidence="4">Diguanylate cyclase</fullName>
    </submittedName>
</protein>
<dbReference type="Gene3D" id="3.30.70.270">
    <property type="match status" value="1"/>
</dbReference>
<dbReference type="InterPro" id="IPR029787">
    <property type="entry name" value="Nucleotide_cyclase"/>
</dbReference>
<dbReference type="NCBIfam" id="TIGR00254">
    <property type="entry name" value="GGDEF"/>
    <property type="match status" value="1"/>
</dbReference>
<keyword evidence="1" id="KW-0812">Transmembrane</keyword>
<dbReference type="InterPro" id="IPR013656">
    <property type="entry name" value="PAS_4"/>
</dbReference>
<evidence type="ECO:0000256" key="1">
    <source>
        <dbReference type="SAM" id="Phobius"/>
    </source>
</evidence>
<proteinExistence type="predicted"/>
<feature type="domain" description="GGDEF" evidence="3">
    <location>
        <begin position="509"/>
        <end position="643"/>
    </location>
</feature>
<dbReference type="PROSITE" id="PS50112">
    <property type="entry name" value="PAS"/>
    <property type="match status" value="1"/>
</dbReference>
<feature type="transmembrane region" description="Helical" evidence="1">
    <location>
        <begin position="311"/>
        <end position="337"/>
    </location>
</feature>
<feature type="domain" description="PAS" evidence="2">
    <location>
        <begin position="349"/>
        <end position="394"/>
    </location>
</feature>
<gene>
    <name evidence="4" type="ORF">ISU02_16965</name>
</gene>
<organism evidence="4 5">
    <name type="scientific">Fusibacter ferrireducens</name>
    <dbReference type="NCBI Taxonomy" id="2785058"/>
    <lineage>
        <taxon>Bacteria</taxon>
        <taxon>Bacillati</taxon>
        <taxon>Bacillota</taxon>
        <taxon>Clostridia</taxon>
        <taxon>Eubacteriales</taxon>
        <taxon>Eubacteriales Family XII. Incertae Sedis</taxon>
        <taxon>Fusibacter</taxon>
    </lineage>
</organism>
<dbReference type="Gene3D" id="3.30.450.20">
    <property type="entry name" value="PAS domain"/>
    <property type="match status" value="3"/>
</dbReference>
<evidence type="ECO:0000313" key="4">
    <source>
        <dbReference type="EMBL" id="MBF4694795.1"/>
    </source>
</evidence>
<keyword evidence="5" id="KW-1185">Reference proteome</keyword>
<dbReference type="SUPFAM" id="SSF55073">
    <property type="entry name" value="Nucleotide cyclase"/>
    <property type="match status" value="1"/>
</dbReference>
<dbReference type="SUPFAM" id="SSF55785">
    <property type="entry name" value="PYP-like sensor domain (PAS domain)"/>
    <property type="match status" value="1"/>
</dbReference>
<dbReference type="Pfam" id="PF22673">
    <property type="entry name" value="MCP-like_PDC_1"/>
    <property type="match status" value="1"/>
</dbReference>
<dbReference type="CDD" id="cd01949">
    <property type="entry name" value="GGDEF"/>
    <property type="match status" value="1"/>
</dbReference>
<dbReference type="PROSITE" id="PS50887">
    <property type="entry name" value="GGDEF"/>
    <property type="match status" value="1"/>
</dbReference>
<dbReference type="Pfam" id="PF08448">
    <property type="entry name" value="PAS_4"/>
    <property type="match status" value="1"/>
</dbReference>
<name>A0ABR9ZWG4_9FIRM</name>
<dbReference type="SMART" id="SM00267">
    <property type="entry name" value="GGDEF"/>
    <property type="match status" value="1"/>
</dbReference>
<dbReference type="RefSeq" id="WP_194703039.1">
    <property type="nucleotide sequence ID" value="NZ_JADKNH010000011.1"/>
</dbReference>
<evidence type="ECO:0000259" key="2">
    <source>
        <dbReference type="PROSITE" id="PS50112"/>
    </source>
</evidence>
<dbReference type="Pfam" id="PF00990">
    <property type="entry name" value="GGDEF"/>
    <property type="match status" value="1"/>
</dbReference>
<dbReference type="InterPro" id="IPR035965">
    <property type="entry name" value="PAS-like_dom_sf"/>
</dbReference>
<dbReference type="InterPro" id="IPR000014">
    <property type="entry name" value="PAS"/>
</dbReference>
<dbReference type="Proteomes" id="UP000614200">
    <property type="component" value="Unassembled WGS sequence"/>
</dbReference>
<reference evidence="4 5" key="1">
    <citation type="submission" date="2020-11" db="EMBL/GenBank/DDBJ databases">
        <title>Fusibacter basophilias sp. nov.</title>
        <authorList>
            <person name="Qiu D."/>
        </authorList>
    </citation>
    <scope>NUCLEOTIDE SEQUENCE [LARGE SCALE GENOMIC DNA]</scope>
    <source>
        <strain evidence="4 5">Q10-2</strain>
    </source>
</reference>
<feature type="transmembrane region" description="Helical" evidence="1">
    <location>
        <begin position="7"/>
        <end position="30"/>
    </location>
</feature>
<dbReference type="InterPro" id="IPR050469">
    <property type="entry name" value="Diguanylate_Cyclase"/>
</dbReference>
<dbReference type="InterPro" id="IPR043128">
    <property type="entry name" value="Rev_trsase/Diguanyl_cyclase"/>
</dbReference>
<dbReference type="InterPro" id="IPR000160">
    <property type="entry name" value="GGDEF_dom"/>
</dbReference>
<dbReference type="PANTHER" id="PTHR45138">
    <property type="entry name" value="REGULATORY COMPONENTS OF SENSORY TRANSDUCTION SYSTEM"/>
    <property type="match status" value="1"/>
</dbReference>
<accession>A0ABR9ZWG4</accession>
<dbReference type="CDD" id="cd00130">
    <property type="entry name" value="PAS"/>
    <property type="match status" value="1"/>
</dbReference>
<keyword evidence="1" id="KW-1133">Transmembrane helix</keyword>
<evidence type="ECO:0000313" key="5">
    <source>
        <dbReference type="Proteomes" id="UP000614200"/>
    </source>
</evidence>
<keyword evidence="1" id="KW-0472">Membrane</keyword>
<dbReference type="SMART" id="SM00091">
    <property type="entry name" value="PAS"/>
    <property type="match status" value="1"/>
</dbReference>
<sequence length="651" mass="74935">MRCNNKCLANIILIILLIIASIIQLNSAYIQEKSEMALRSIYISKNLENHMISSVHELELLGTQLTSTMTHDHHFFDEELYSDGKNYEIVGKSISVMGIKENETLKHSTKDEIADILINEQSFIRIKENLSNIEWIYYLSQNNFISIYPKTTSKAETVIPITYDFEFFQIVTPEINPDKEIKFTKVYEDQLGKGAMITISMPIYKADQFMGALSIDYTLEGLSDLIKYESNEMMNYVLINEYDQVVATNSNIIEGKYQNTNEYLSSKFGIDLYEVEKKKGELFTNGDYFITIIPLENVPFDVYVIVNRMTFYIAVASKIMPIIFSLIGVIIILSLYFKTVNINASLEKSERKFKYVFDQSVSYAIILDANGNIVYANQQALHVIGKNIEDVRGQYFPNSAWWSHDPELKMFIDEAISEVINGFFIKKDVILMDSLGKEHVYTLSMFSIRDDIGTLDYIATTGNEITDRIEMESKLEGLSKTDLLTQTFNRRGMYEILDQSVSLYKRKKTPFVILICDIDFFKNVNDTYGHMVGDEILSGLVVLLKKSARPYDVVGRWGGEEFTILLQDTTEEEGVFVAERIRKMVSQHPFKSDLTQHVIYISLTIGLKSYDSEYDIRQILKMADDALYHGKNNGRNQVVNYEHMMSRDDEL</sequence>
<dbReference type="EMBL" id="JADKNH010000011">
    <property type="protein sequence ID" value="MBF4694795.1"/>
    <property type="molecule type" value="Genomic_DNA"/>
</dbReference>